<sequence length="180" mass="19634">MRRVRTRPARSRASPVIEAAHIRRPAIARRNPSRRRPLVDEPRELHRRGQRAERPAPSANQAGLQRALSALDPSSLQQRPREHPFDGTVCQCPGTCSPIPRVILRIPAASGPRWAHESADGPGAAHIDCTAGRGAVRVGTSAGCVVCGQWELVRLPKLCITRKPGVAGRWQSQAALRVVK</sequence>
<evidence type="ECO:0000313" key="3">
    <source>
        <dbReference type="Proteomes" id="UP000504636"/>
    </source>
</evidence>
<gene>
    <name evidence="2 4" type="ORF">BDZ99DRAFT_556547</name>
</gene>
<evidence type="ECO:0000313" key="2">
    <source>
        <dbReference type="EMBL" id="KAF2813197.1"/>
    </source>
</evidence>
<proteinExistence type="predicted"/>
<dbReference type="GeneID" id="54468076"/>
<dbReference type="Proteomes" id="UP000504636">
    <property type="component" value="Unplaced"/>
</dbReference>
<feature type="compositionally biased region" description="Basic residues" evidence="1">
    <location>
        <begin position="22"/>
        <end position="36"/>
    </location>
</feature>
<evidence type="ECO:0000256" key="1">
    <source>
        <dbReference type="SAM" id="MobiDB-lite"/>
    </source>
</evidence>
<dbReference type="AlphaFoldDB" id="A0A6A6YZ13"/>
<reference evidence="4" key="3">
    <citation type="submission" date="2025-04" db="UniProtKB">
        <authorList>
            <consortium name="RefSeq"/>
        </authorList>
    </citation>
    <scope>IDENTIFICATION</scope>
    <source>
        <strain evidence="4">CBS 304.34</strain>
    </source>
</reference>
<accession>A0A6A6YZ13</accession>
<protein>
    <submittedName>
        <fullName evidence="2 4">Uncharacterized protein</fullName>
    </submittedName>
</protein>
<dbReference type="RefSeq" id="XP_033580161.1">
    <property type="nucleotide sequence ID" value="XM_033727183.1"/>
</dbReference>
<name>A0A6A6YZ13_9PEZI</name>
<feature type="compositionally biased region" description="Basic residues" evidence="1">
    <location>
        <begin position="1"/>
        <end position="10"/>
    </location>
</feature>
<feature type="region of interest" description="Disordered" evidence="1">
    <location>
        <begin position="1"/>
        <end position="63"/>
    </location>
</feature>
<reference evidence="4" key="2">
    <citation type="submission" date="2020-04" db="EMBL/GenBank/DDBJ databases">
        <authorList>
            <consortium name="NCBI Genome Project"/>
        </authorList>
    </citation>
    <scope>NUCLEOTIDE SEQUENCE</scope>
    <source>
        <strain evidence="4">CBS 304.34</strain>
    </source>
</reference>
<evidence type="ECO:0000313" key="4">
    <source>
        <dbReference type="RefSeq" id="XP_033580161.1"/>
    </source>
</evidence>
<reference evidence="2 4" key="1">
    <citation type="journal article" date="2020" name="Stud. Mycol.">
        <title>101 Dothideomycetes genomes: a test case for predicting lifestyles and emergence of pathogens.</title>
        <authorList>
            <person name="Haridas S."/>
            <person name="Albert R."/>
            <person name="Binder M."/>
            <person name="Bloem J."/>
            <person name="Labutti K."/>
            <person name="Salamov A."/>
            <person name="Andreopoulos B."/>
            <person name="Baker S."/>
            <person name="Barry K."/>
            <person name="Bills G."/>
            <person name="Bluhm B."/>
            <person name="Cannon C."/>
            <person name="Castanera R."/>
            <person name="Culley D."/>
            <person name="Daum C."/>
            <person name="Ezra D."/>
            <person name="Gonzalez J."/>
            <person name="Henrissat B."/>
            <person name="Kuo A."/>
            <person name="Liang C."/>
            <person name="Lipzen A."/>
            <person name="Lutzoni F."/>
            <person name="Magnuson J."/>
            <person name="Mondo S."/>
            <person name="Nolan M."/>
            <person name="Ohm R."/>
            <person name="Pangilinan J."/>
            <person name="Park H.-J."/>
            <person name="Ramirez L."/>
            <person name="Alfaro M."/>
            <person name="Sun H."/>
            <person name="Tritt A."/>
            <person name="Yoshinaga Y."/>
            <person name="Zwiers L.-H."/>
            <person name="Turgeon B."/>
            <person name="Goodwin S."/>
            <person name="Spatafora J."/>
            <person name="Crous P."/>
            <person name="Grigoriev I."/>
        </authorList>
    </citation>
    <scope>NUCLEOTIDE SEQUENCE</scope>
    <source>
        <strain evidence="2 4">CBS 304.34</strain>
    </source>
</reference>
<organism evidence="2">
    <name type="scientific">Mytilinidion resinicola</name>
    <dbReference type="NCBI Taxonomy" id="574789"/>
    <lineage>
        <taxon>Eukaryota</taxon>
        <taxon>Fungi</taxon>
        <taxon>Dikarya</taxon>
        <taxon>Ascomycota</taxon>
        <taxon>Pezizomycotina</taxon>
        <taxon>Dothideomycetes</taxon>
        <taxon>Pleosporomycetidae</taxon>
        <taxon>Mytilinidiales</taxon>
        <taxon>Mytilinidiaceae</taxon>
        <taxon>Mytilinidion</taxon>
    </lineage>
</organism>
<keyword evidence="3" id="KW-1185">Reference proteome</keyword>
<dbReference type="EMBL" id="MU003696">
    <property type="protein sequence ID" value="KAF2813197.1"/>
    <property type="molecule type" value="Genomic_DNA"/>
</dbReference>